<evidence type="ECO:0000313" key="1">
    <source>
        <dbReference type="EMBL" id="SEG59340.1"/>
    </source>
</evidence>
<gene>
    <name evidence="1" type="ORF">SAMN05421877_11074</name>
</gene>
<dbReference type="Proteomes" id="UP000236731">
    <property type="component" value="Unassembled WGS sequence"/>
</dbReference>
<dbReference type="Pfam" id="PF21813">
    <property type="entry name" value="DUF6882"/>
    <property type="match status" value="1"/>
</dbReference>
<protein>
    <submittedName>
        <fullName evidence="1">Uncharacterized protein</fullName>
    </submittedName>
</protein>
<reference evidence="2" key="1">
    <citation type="submission" date="2016-10" db="EMBL/GenBank/DDBJ databases">
        <authorList>
            <person name="Varghese N."/>
            <person name="Submissions S."/>
        </authorList>
    </citation>
    <scope>NUCLEOTIDE SEQUENCE [LARGE SCALE GENOMIC DNA]</scope>
    <source>
        <strain evidence="2">DSM 22361</strain>
    </source>
</reference>
<dbReference type="RefSeq" id="WP_103907201.1">
    <property type="nucleotide sequence ID" value="NZ_CP049246.1"/>
</dbReference>
<proteinExistence type="predicted"/>
<dbReference type="AlphaFoldDB" id="A0A1H6BFA0"/>
<sequence>MSLDQIKIDDAFRVLHQRAHEFISDQQEYLEANYGFGQFDQYTVDRENKSITFTNADGTSLSFRFQAVGKLEAANQQWSWRWDANDVSPEELENLDVIKNYGDFYDFTFLTKPTFGASQQIAWALTAIAAYLRTAKGVFRIADGDTAEFIYLQEILA</sequence>
<organism evidence="1 2">
    <name type="scientific">Sphingobacterium lactis</name>
    <dbReference type="NCBI Taxonomy" id="797291"/>
    <lineage>
        <taxon>Bacteria</taxon>
        <taxon>Pseudomonadati</taxon>
        <taxon>Bacteroidota</taxon>
        <taxon>Sphingobacteriia</taxon>
        <taxon>Sphingobacteriales</taxon>
        <taxon>Sphingobacteriaceae</taxon>
        <taxon>Sphingobacterium</taxon>
    </lineage>
</organism>
<dbReference type="InterPro" id="IPR049249">
    <property type="entry name" value="DUF6882"/>
</dbReference>
<evidence type="ECO:0000313" key="2">
    <source>
        <dbReference type="Proteomes" id="UP000236731"/>
    </source>
</evidence>
<accession>A0A1H6BFA0</accession>
<dbReference type="EMBL" id="FNUT01000010">
    <property type="protein sequence ID" value="SEG59340.1"/>
    <property type="molecule type" value="Genomic_DNA"/>
</dbReference>
<keyword evidence="2" id="KW-1185">Reference proteome</keyword>
<name>A0A1H6BFA0_9SPHI</name>
<dbReference type="OrthoDB" id="7859927at2"/>